<dbReference type="EMBL" id="MU854557">
    <property type="protein sequence ID" value="KAK4033023.1"/>
    <property type="molecule type" value="Genomic_DNA"/>
</dbReference>
<sequence>MPPVEQPTVKPMKIGFYIDRPESAPSDEEEQLIKGALNSAVSLALDMLEQKHLAFFQALVWIGAEAVERWGDVNDPKQIIYPTRPRKGKQQKYLYERPSDKEMARWVRFFLRQLRHHFMPCVVGNITDAEAMTSRVDWAEQARAKCRSEGNEQPSNGDIMQRWDPDNAGEMFHDLAPMHCFAKAWSTYLAAKKTGDPLLPQYTAIYHAELAFQAITVAHELTHFFTCFLSGYESVRTPVSVAPGPGHVAGGRGEAGKMLELLALGGCAYISRGNYYGVDTVSIYLAKNGAAVYVAPEALEGLVNRGTLGRHERGWPADYWTDSF</sequence>
<evidence type="ECO:0000313" key="1">
    <source>
        <dbReference type="EMBL" id="KAK4033023.1"/>
    </source>
</evidence>
<dbReference type="AlphaFoldDB" id="A0AAN6PA18"/>
<dbReference type="Proteomes" id="UP001303115">
    <property type="component" value="Unassembled WGS sequence"/>
</dbReference>
<name>A0AAN6PA18_9PEZI</name>
<evidence type="ECO:0000313" key="2">
    <source>
        <dbReference type="Proteomes" id="UP001303115"/>
    </source>
</evidence>
<reference evidence="2" key="1">
    <citation type="journal article" date="2023" name="Mol. Phylogenet. Evol.">
        <title>Genome-scale phylogeny and comparative genomics of the fungal order Sordariales.</title>
        <authorList>
            <person name="Hensen N."/>
            <person name="Bonometti L."/>
            <person name="Westerberg I."/>
            <person name="Brannstrom I.O."/>
            <person name="Guillou S."/>
            <person name="Cros-Aarteil S."/>
            <person name="Calhoun S."/>
            <person name="Haridas S."/>
            <person name="Kuo A."/>
            <person name="Mondo S."/>
            <person name="Pangilinan J."/>
            <person name="Riley R."/>
            <person name="LaButti K."/>
            <person name="Andreopoulos B."/>
            <person name="Lipzen A."/>
            <person name="Chen C."/>
            <person name="Yan M."/>
            <person name="Daum C."/>
            <person name="Ng V."/>
            <person name="Clum A."/>
            <person name="Steindorff A."/>
            <person name="Ohm R.A."/>
            <person name="Martin F."/>
            <person name="Silar P."/>
            <person name="Natvig D.O."/>
            <person name="Lalanne C."/>
            <person name="Gautier V."/>
            <person name="Ament-Velasquez S.L."/>
            <person name="Kruys A."/>
            <person name="Hutchinson M.I."/>
            <person name="Powell A.J."/>
            <person name="Barry K."/>
            <person name="Miller A.N."/>
            <person name="Grigoriev I.V."/>
            <person name="Debuchy R."/>
            <person name="Gladieux P."/>
            <person name="Hiltunen Thoren M."/>
            <person name="Johannesson H."/>
        </authorList>
    </citation>
    <scope>NUCLEOTIDE SEQUENCE [LARGE SCALE GENOMIC DNA]</scope>
    <source>
        <strain evidence="2">CBS 284.82</strain>
    </source>
</reference>
<organism evidence="1 2">
    <name type="scientific">Parachaetomium inaequale</name>
    <dbReference type="NCBI Taxonomy" id="2588326"/>
    <lineage>
        <taxon>Eukaryota</taxon>
        <taxon>Fungi</taxon>
        <taxon>Dikarya</taxon>
        <taxon>Ascomycota</taxon>
        <taxon>Pezizomycotina</taxon>
        <taxon>Sordariomycetes</taxon>
        <taxon>Sordariomycetidae</taxon>
        <taxon>Sordariales</taxon>
        <taxon>Chaetomiaceae</taxon>
        <taxon>Parachaetomium</taxon>
    </lineage>
</organism>
<comment type="caution">
    <text evidence="1">The sequence shown here is derived from an EMBL/GenBank/DDBJ whole genome shotgun (WGS) entry which is preliminary data.</text>
</comment>
<proteinExistence type="predicted"/>
<keyword evidence="2" id="KW-1185">Reference proteome</keyword>
<accession>A0AAN6PA18</accession>
<gene>
    <name evidence="1" type="ORF">C8A01DRAFT_19973</name>
</gene>
<protein>
    <submittedName>
        <fullName evidence="1">Uncharacterized protein</fullName>
    </submittedName>
</protein>